<dbReference type="Gene3D" id="3.30.420.10">
    <property type="entry name" value="Ribonuclease H-like superfamily/Ribonuclease H"/>
    <property type="match status" value="1"/>
</dbReference>
<dbReference type="Proteomes" id="UP001189122">
    <property type="component" value="Unassembled WGS sequence"/>
</dbReference>
<evidence type="ECO:0000313" key="3">
    <source>
        <dbReference type="Proteomes" id="UP001189122"/>
    </source>
</evidence>
<feature type="domain" description="Integrase catalytic" evidence="1">
    <location>
        <begin position="1"/>
        <end position="134"/>
    </location>
</feature>
<reference evidence="3" key="1">
    <citation type="journal article" date="2020" name="Sci. Rep.">
        <title>Chromosome-scale genome assembly for the duckweed Spirodela intermedia, integrating cytogenetic maps, PacBio and Oxford Nanopore libraries.</title>
        <authorList>
            <person name="Hoang P.T.N."/>
            <person name="Fiebig A."/>
            <person name="Novak P."/>
            <person name="Macas J."/>
            <person name="Cao H.X."/>
            <person name="Stepanenko A."/>
            <person name="Chen G."/>
            <person name="Borisjuk N."/>
            <person name="Scholz U."/>
            <person name="Schubert I."/>
        </authorList>
    </citation>
    <scope>NUCLEOTIDE SEQUENCE [LARGE SCALE GENOMIC DNA]</scope>
</reference>
<evidence type="ECO:0000313" key="2">
    <source>
        <dbReference type="EMBL" id="CAA6674598.1"/>
    </source>
</evidence>
<dbReference type="EMBL" id="CACRZD030000124">
    <property type="protein sequence ID" value="CAA6674598.1"/>
    <property type="molecule type" value="Genomic_DNA"/>
</dbReference>
<proteinExistence type="predicted"/>
<dbReference type="InterPro" id="IPR012337">
    <property type="entry name" value="RNaseH-like_sf"/>
</dbReference>
<organism evidence="2 3">
    <name type="scientific">Spirodela intermedia</name>
    <name type="common">Intermediate duckweed</name>
    <dbReference type="NCBI Taxonomy" id="51605"/>
    <lineage>
        <taxon>Eukaryota</taxon>
        <taxon>Viridiplantae</taxon>
        <taxon>Streptophyta</taxon>
        <taxon>Embryophyta</taxon>
        <taxon>Tracheophyta</taxon>
        <taxon>Spermatophyta</taxon>
        <taxon>Magnoliopsida</taxon>
        <taxon>Liliopsida</taxon>
        <taxon>Araceae</taxon>
        <taxon>Lemnoideae</taxon>
        <taxon>Spirodela</taxon>
    </lineage>
</organism>
<dbReference type="InterPro" id="IPR036397">
    <property type="entry name" value="RNaseH_sf"/>
</dbReference>
<protein>
    <recommendedName>
        <fullName evidence="1">Integrase catalytic domain-containing protein</fullName>
    </recommendedName>
</protein>
<evidence type="ECO:0000259" key="1">
    <source>
        <dbReference type="PROSITE" id="PS50994"/>
    </source>
</evidence>
<name>A0ABN7E9R7_SPIIN</name>
<dbReference type="PROSITE" id="PS50994">
    <property type="entry name" value="INTEGRASE"/>
    <property type="match status" value="1"/>
</dbReference>
<gene>
    <name evidence="2" type="ORF">SI7747_UN020956</name>
</gene>
<comment type="caution">
    <text evidence="2">The sequence shown here is derived from an EMBL/GenBank/DDBJ whole genome shotgun (WGS) entry which is preliminary data.</text>
</comment>
<dbReference type="InterPro" id="IPR001584">
    <property type="entry name" value="Integrase_cat-core"/>
</dbReference>
<dbReference type="PANTHER" id="PTHR35046">
    <property type="entry name" value="ZINC KNUCKLE (CCHC-TYPE) FAMILY PROTEIN"/>
    <property type="match status" value="1"/>
</dbReference>
<sequence>MVVVYKFSKMTHFVTCSKTSNTSKVASLYFREIVHLHGLPKSIVSYHDVWFTSYFWRTLSSLLGTKLNFSTTYHPQTDGLTEVINCSLGNLLQSLVGKNLTTWDLITPRAEFAYNSLTNRTTSMSPFEIAHGLAPRKPLDLVPLDPHVRVSEDGVTFAQHVSQLHQDTHDRI</sequence>
<dbReference type="SUPFAM" id="SSF53098">
    <property type="entry name" value="Ribonuclease H-like"/>
    <property type="match status" value="1"/>
</dbReference>
<accession>A0ABN7E9R7</accession>
<keyword evidence="3" id="KW-1185">Reference proteome</keyword>
<dbReference type="PANTHER" id="PTHR35046:SF26">
    <property type="entry name" value="RNA-DIRECTED DNA POLYMERASE"/>
    <property type="match status" value="1"/>
</dbReference>